<organism evidence="2 3">
    <name type="scientific">Aulographum hederae CBS 113979</name>
    <dbReference type="NCBI Taxonomy" id="1176131"/>
    <lineage>
        <taxon>Eukaryota</taxon>
        <taxon>Fungi</taxon>
        <taxon>Dikarya</taxon>
        <taxon>Ascomycota</taxon>
        <taxon>Pezizomycotina</taxon>
        <taxon>Dothideomycetes</taxon>
        <taxon>Pleosporomycetidae</taxon>
        <taxon>Aulographales</taxon>
        <taxon>Aulographaceae</taxon>
    </lineage>
</organism>
<keyword evidence="3" id="KW-1185">Reference proteome</keyword>
<protein>
    <submittedName>
        <fullName evidence="2">Uncharacterized protein</fullName>
    </submittedName>
</protein>
<dbReference type="Proteomes" id="UP000800041">
    <property type="component" value="Unassembled WGS sequence"/>
</dbReference>
<gene>
    <name evidence="2" type="ORF">K402DRAFT_399635</name>
</gene>
<proteinExistence type="predicted"/>
<feature type="compositionally biased region" description="Acidic residues" evidence="1">
    <location>
        <begin position="70"/>
        <end position="83"/>
    </location>
</feature>
<accession>A0A6G1HHN4</accession>
<dbReference type="EMBL" id="ML977137">
    <property type="protein sequence ID" value="KAF1992539.1"/>
    <property type="molecule type" value="Genomic_DNA"/>
</dbReference>
<dbReference type="AlphaFoldDB" id="A0A6G1HHN4"/>
<reference evidence="2" key="1">
    <citation type="journal article" date="2020" name="Stud. Mycol.">
        <title>101 Dothideomycetes genomes: a test case for predicting lifestyles and emergence of pathogens.</title>
        <authorList>
            <person name="Haridas S."/>
            <person name="Albert R."/>
            <person name="Binder M."/>
            <person name="Bloem J."/>
            <person name="Labutti K."/>
            <person name="Salamov A."/>
            <person name="Andreopoulos B."/>
            <person name="Baker S."/>
            <person name="Barry K."/>
            <person name="Bills G."/>
            <person name="Bluhm B."/>
            <person name="Cannon C."/>
            <person name="Castanera R."/>
            <person name="Culley D."/>
            <person name="Daum C."/>
            <person name="Ezra D."/>
            <person name="Gonzalez J."/>
            <person name="Henrissat B."/>
            <person name="Kuo A."/>
            <person name="Liang C."/>
            <person name="Lipzen A."/>
            <person name="Lutzoni F."/>
            <person name="Magnuson J."/>
            <person name="Mondo S."/>
            <person name="Nolan M."/>
            <person name="Ohm R."/>
            <person name="Pangilinan J."/>
            <person name="Park H.-J."/>
            <person name="Ramirez L."/>
            <person name="Alfaro M."/>
            <person name="Sun H."/>
            <person name="Tritt A."/>
            <person name="Yoshinaga Y."/>
            <person name="Zwiers L.-H."/>
            <person name="Turgeon B."/>
            <person name="Goodwin S."/>
            <person name="Spatafora J."/>
            <person name="Crous P."/>
            <person name="Grigoriev I."/>
        </authorList>
    </citation>
    <scope>NUCLEOTIDE SEQUENCE</scope>
    <source>
        <strain evidence="2">CBS 113979</strain>
    </source>
</reference>
<feature type="region of interest" description="Disordered" evidence="1">
    <location>
        <begin position="44"/>
        <end position="106"/>
    </location>
</feature>
<evidence type="ECO:0000256" key="1">
    <source>
        <dbReference type="SAM" id="MobiDB-lite"/>
    </source>
</evidence>
<evidence type="ECO:0000313" key="3">
    <source>
        <dbReference type="Proteomes" id="UP000800041"/>
    </source>
</evidence>
<sequence length="378" mass="42000">MKRGLKPFGCRDLLYHVDRDPVREWRLMVADLYSSDSEADNGYAYEEYEDGWGERSGTEHGYGTDSSDGVNDDEDQQGDDRDDDGGRAADEGRQDGSSNDGSWTADDGYQNYNGDGWLGLFWDLEHASDGFVGGSVVSPASLMAPFNFIPKFDRSVDSELPDVEYVVAECVEEVAPVPDIRAGNLCFEDASTIEFRLFVAVVNGDVGEVCQMRRVIMEKSHGAFRTADKVEGAPIEEKFGNVLVGILRNPQEAFGSTFEFGIVRQDEVCRVPRVGLQFYHVVCRDGSIFLPAVRNRAGFQIELTFTRWDASNVDSAARKNITPNLLSKMTGLHSVGGVEKDYKVVRTSMVYRVLTRKGKLWVDVGRRGVKAEGYCGRV</sequence>
<evidence type="ECO:0000313" key="2">
    <source>
        <dbReference type="EMBL" id="KAF1992539.1"/>
    </source>
</evidence>
<feature type="compositionally biased region" description="Basic and acidic residues" evidence="1">
    <location>
        <begin position="84"/>
        <end position="94"/>
    </location>
</feature>
<name>A0A6G1HHN4_9PEZI</name>